<dbReference type="EMBL" id="JAGSXJ010000008">
    <property type="protein sequence ID" value="KAH6688934.1"/>
    <property type="molecule type" value="Genomic_DNA"/>
</dbReference>
<evidence type="ECO:0000256" key="6">
    <source>
        <dbReference type="ARBA" id="ARBA00023033"/>
    </source>
</evidence>
<dbReference type="InterPro" id="IPR002403">
    <property type="entry name" value="Cyt_P450_E_grp-IV"/>
</dbReference>
<dbReference type="Pfam" id="PF00067">
    <property type="entry name" value="p450"/>
    <property type="match status" value="1"/>
</dbReference>
<dbReference type="PRINTS" id="PR00385">
    <property type="entry name" value="P450"/>
</dbReference>
<dbReference type="PRINTS" id="PR00465">
    <property type="entry name" value="EP450IV"/>
</dbReference>
<gene>
    <name evidence="9" type="ORF">F5X68DRAFT_254739</name>
</gene>
<evidence type="ECO:0000313" key="10">
    <source>
        <dbReference type="Proteomes" id="UP000770015"/>
    </source>
</evidence>
<keyword evidence="4 7" id="KW-0479">Metal-binding</keyword>
<keyword evidence="6 8" id="KW-0503">Monooxygenase</keyword>
<evidence type="ECO:0000256" key="5">
    <source>
        <dbReference type="ARBA" id="ARBA00023004"/>
    </source>
</evidence>
<dbReference type="SUPFAM" id="SSF48264">
    <property type="entry name" value="Cytochrome P450"/>
    <property type="match status" value="1"/>
</dbReference>
<dbReference type="GO" id="GO:0005506">
    <property type="term" value="F:iron ion binding"/>
    <property type="evidence" value="ECO:0007669"/>
    <property type="project" value="InterPro"/>
</dbReference>
<dbReference type="AlphaFoldDB" id="A0A9P8VDX5"/>
<reference evidence="9" key="1">
    <citation type="journal article" date="2021" name="Nat. Commun.">
        <title>Genetic determinants of endophytism in the Arabidopsis root mycobiome.</title>
        <authorList>
            <person name="Mesny F."/>
            <person name="Miyauchi S."/>
            <person name="Thiergart T."/>
            <person name="Pickel B."/>
            <person name="Atanasova L."/>
            <person name="Karlsson M."/>
            <person name="Huettel B."/>
            <person name="Barry K.W."/>
            <person name="Haridas S."/>
            <person name="Chen C."/>
            <person name="Bauer D."/>
            <person name="Andreopoulos W."/>
            <person name="Pangilinan J."/>
            <person name="LaButti K."/>
            <person name="Riley R."/>
            <person name="Lipzen A."/>
            <person name="Clum A."/>
            <person name="Drula E."/>
            <person name="Henrissat B."/>
            <person name="Kohler A."/>
            <person name="Grigoriev I.V."/>
            <person name="Martin F.M."/>
            <person name="Hacquard S."/>
        </authorList>
    </citation>
    <scope>NUCLEOTIDE SEQUENCE</scope>
    <source>
        <strain evidence="9">MPI-SDFR-AT-0117</strain>
    </source>
</reference>
<dbReference type="PANTHER" id="PTHR24305:SF166">
    <property type="entry name" value="CYTOCHROME P450 12A4, MITOCHONDRIAL-RELATED"/>
    <property type="match status" value="1"/>
</dbReference>
<comment type="caution">
    <text evidence="9">The sequence shown here is derived from an EMBL/GenBank/DDBJ whole genome shotgun (WGS) entry which is preliminary data.</text>
</comment>
<evidence type="ECO:0000256" key="7">
    <source>
        <dbReference type="PIRSR" id="PIRSR602403-1"/>
    </source>
</evidence>
<evidence type="ECO:0000256" key="1">
    <source>
        <dbReference type="ARBA" id="ARBA00001971"/>
    </source>
</evidence>
<dbReference type="InterPro" id="IPR001128">
    <property type="entry name" value="Cyt_P450"/>
</dbReference>
<organism evidence="9 10">
    <name type="scientific">Plectosphaerella plurivora</name>
    <dbReference type="NCBI Taxonomy" id="936078"/>
    <lineage>
        <taxon>Eukaryota</taxon>
        <taxon>Fungi</taxon>
        <taxon>Dikarya</taxon>
        <taxon>Ascomycota</taxon>
        <taxon>Pezizomycotina</taxon>
        <taxon>Sordariomycetes</taxon>
        <taxon>Hypocreomycetidae</taxon>
        <taxon>Glomerellales</taxon>
        <taxon>Plectosphaerellaceae</taxon>
        <taxon>Plectosphaerella</taxon>
    </lineage>
</organism>
<dbReference type="GO" id="GO:0004497">
    <property type="term" value="F:monooxygenase activity"/>
    <property type="evidence" value="ECO:0007669"/>
    <property type="project" value="UniProtKB-KW"/>
</dbReference>
<keyword evidence="5 7" id="KW-0408">Iron</keyword>
<dbReference type="GO" id="GO:0016705">
    <property type="term" value="F:oxidoreductase activity, acting on paired donors, with incorporation or reduction of molecular oxygen"/>
    <property type="evidence" value="ECO:0007669"/>
    <property type="project" value="InterPro"/>
</dbReference>
<dbReference type="InterPro" id="IPR017972">
    <property type="entry name" value="Cyt_P450_CS"/>
</dbReference>
<dbReference type="PANTHER" id="PTHR24305">
    <property type="entry name" value="CYTOCHROME P450"/>
    <property type="match status" value="1"/>
</dbReference>
<dbReference type="OrthoDB" id="1470350at2759"/>
<evidence type="ECO:0000256" key="3">
    <source>
        <dbReference type="ARBA" id="ARBA00022617"/>
    </source>
</evidence>
<comment type="cofactor">
    <cofactor evidence="1 7">
        <name>heme</name>
        <dbReference type="ChEBI" id="CHEBI:30413"/>
    </cofactor>
</comment>
<evidence type="ECO:0000256" key="8">
    <source>
        <dbReference type="RuleBase" id="RU000461"/>
    </source>
</evidence>
<keyword evidence="10" id="KW-1185">Reference proteome</keyword>
<evidence type="ECO:0000256" key="4">
    <source>
        <dbReference type="ARBA" id="ARBA00022723"/>
    </source>
</evidence>
<comment type="similarity">
    <text evidence="2 8">Belongs to the cytochrome P450 family.</text>
</comment>
<feature type="binding site" description="axial binding residue" evidence="7">
    <location>
        <position position="345"/>
    </location>
    <ligand>
        <name>heme</name>
        <dbReference type="ChEBI" id="CHEBI:30413"/>
    </ligand>
    <ligandPart>
        <name>Fe</name>
        <dbReference type="ChEBI" id="CHEBI:18248"/>
    </ligandPart>
</feature>
<dbReference type="Gene3D" id="1.10.630.10">
    <property type="entry name" value="Cytochrome P450"/>
    <property type="match status" value="1"/>
</dbReference>
<dbReference type="InterPro" id="IPR050121">
    <property type="entry name" value="Cytochrome_P450_monoxygenase"/>
</dbReference>
<accession>A0A9P8VDX5</accession>
<evidence type="ECO:0000313" key="9">
    <source>
        <dbReference type="EMBL" id="KAH6688934.1"/>
    </source>
</evidence>
<keyword evidence="3 7" id="KW-0349">Heme</keyword>
<dbReference type="PROSITE" id="PS00086">
    <property type="entry name" value="CYTOCHROME_P450"/>
    <property type="match status" value="1"/>
</dbReference>
<name>A0A9P8VDX5_9PEZI</name>
<dbReference type="Proteomes" id="UP000770015">
    <property type="component" value="Unassembled WGS sequence"/>
</dbReference>
<sequence>MFTTSEHTLHGLRRREVSHVYGQANVRTPTNAGDLCSVTMSLIKEISRASAKTADGSVEMKSMFHYFACDVMSRFVFGPETHLNLVGDPAQRPLVQDRISASHFRKLLVHGWYPGLMRAISKSTILPATITSLASRNSQILQIGTSAAKEAQQAAANGDEKHGTRSVTSVVDKLAIRMLDPDNKARLSTNYIASEAMDHIMAALFRHMSLPENRHRQEALQKELDSTFGDCEGLEQDAALGYRKLDACPQVLAVIKETLRLNPPIPDSLERVNTSVDNLSIMGYTIPKGTVISSQPYSIHRDATVFPRPEEWIPERWLEQIKDDEEGTRAKNRQFWAFGSGSRMCLGMHLAWMEMKVVVAAMYLTYETQLGSRWEEADADIRLFPRGPDCPIIFRVRQRS</sequence>
<protein>
    <submittedName>
        <fullName evidence="9">Cytochrome P450</fullName>
    </submittedName>
</protein>
<keyword evidence="8" id="KW-0560">Oxidoreductase</keyword>
<dbReference type="GO" id="GO:0020037">
    <property type="term" value="F:heme binding"/>
    <property type="evidence" value="ECO:0007669"/>
    <property type="project" value="InterPro"/>
</dbReference>
<evidence type="ECO:0000256" key="2">
    <source>
        <dbReference type="ARBA" id="ARBA00010617"/>
    </source>
</evidence>
<dbReference type="InterPro" id="IPR036396">
    <property type="entry name" value="Cyt_P450_sf"/>
</dbReference>
<proteinExistence type="inferred from homology"/>